<feature type="region of interest" description="Disordered" evidence="8">
    <location>
        <begin position="915"/>
        <end position="945"/>
    </location>
</feature>
<feature type="region of interest" description="Disordered" evidence="8">
    <location>
        <begin position="212"/>
        <end position="326"/>
    </location>
</feature>
<dbReference type="Gene3D" id="3.30.160.60">
    <property type="entry name" value="Classic Zinc Finger"/>
    <property type="match status" value="1"/>
</dbReference>
<keyword evidence="2" id="KW-0479">Metal-binding</keyword>
<dbReference type="GO" id="GO:0008270">
    <property type="term" value="F:zinc ion binding"/>
    <property type="evidence" value="ECO:0007669"/>
    <property type="project" value="UniProtKB-KW"/>
</dbReference>
<protein>
    <submittedName>
        <fullName evidence="10">Uu.00g104100.m01.CDS01</fullName>
    </submittedName>
</protein>
<dbReference type="CDD" id="cd12148">
    <property type="entry name" value="fungal_TF_MHR"/>
    <property type="match status" value="1"/>
</dbReference>
<sequence>MDMDEDDQRIDKNSGEPSPHGPSSRSHDPSRTATTSTTSHDNPQDPDNILAPAPTRRRGPPKGRSSKSTTTALTPSPSTITTATAPTTASTSSHPPPVRRPSTDSTESMDPTGYGGHGQSSSSSSMAPSTRSNMPMRPVPNSAGESNLPVKLTPITGRVSRAKKGVPVHTCETFTRAEHLRRHALSHKTPGYQCTFPGCDKAFHRADLLTRHVQRHEQDDKSSKGTSGDMSRRTSEVSFEEGSSSRMGGYMQHPSMGGGSGSRGPMSAPSDMSPGSAYPGNTPSYQPMSNQGSSSGQTPMSPPQHTGRRDSHRSTSAGPSQGHHYVLSSPQQIPFISNQPPSMEGSPLAGTTFGLEYQQPRTLSPYPMYMGPQGLVPDLPSLTIPDDNVPGLLAAHEASPWASSTPDSNFSTPSDPGQRRNMPRSYGSPSGDWHDPQMYQAGTSSSGMDPIATTSAPYFVNPFASSTEQSYDPMLLANYGEHTIFDPHSHPYSTVRSPTPPTVTLSAQSAENLVTLAAPSIPAAAGILGRQKDSAGLGLYTNAAFLTAVTLSRPVLNAIPEYLELYWKRFDTLFPLVHRRSFETAADEILRCAMAAMGSQFLQGKEDRMRGNILHEYAWQEVQRFTTWNVSVMQAILLCEFYSRFRGRKVANNRSAPFQSLYARVADFSNPDHDYAATADARAEQHWTAWSEWIDAESRRRLLAACFALDVHASVYHENHFNLQFSTPTPPIPLTRPSVDLWAARSPEEWAALLASADPMEPATLPEENLTPDRIATAPPLDRGVFLASETLRLPRRASASQLDLSVPVDLSSPAAERISTLFPGHPVAATTLALHHTPLHDLLAISGDSWIFSIKMTDPTRFQQCQRRLLQWSNSAHAGAAAGFAARALLAFLDTTTSTISLPTNNANDTITTTTTTQLQPVMNTRSKQRERKREAAAAKKQQQDRDWNMDIISDYWALYTCALVIWALCHPSARGRSSSGSTSATTSSSGNATANAAREKADERDARGWLALVADLQRPDEVLGVRGRREAAGVVGMVRRRLEDEVAGGKGRLLVDAVGVLRKLEEGVGRRWF</sequence>
<dbReference type="PANTHER" id="PTHR40626:SF30">
    <property type="entry name" value="FINGER DOMAIN PROTEIN, PUTATIVE (AFU_ORTHOLOGUE AFUA_4G13600)-RELATED"/>
    <property type="match status" value="1"/>
</dbReference>
<feature type="compositionally biased region" description="Low complexity" evidence="8">
    <location>
        <begin position="978"/>
        <end position="998"/>
    </location>
</feature>
<keyword evidence="5" id="KW-0862">Zinc</keyword>
<evidence type="ECO:0000256" key="7">
    <source>
        <dbReference type="PROSITE-ProRule" id="PRU00042"/>
    </source>
</evidence>
<feature type="region of interest" description="Disordered" evidence="8">
    <location>
        <begin position="1"/>
        <end position="151"/>
    </location>
</feature>
<feature type="domain" description="C2H2-type" evidence="9">
    <location>
        <begin position="192"/>
        <end position="221"/>
    </location>
</feature>
<dbReference type="GO" id="GO:0005634">
    <property type="term" value="C:nucleus"/>
    <property type="evidence" value="ECO:0007669"/>
    <property type="project" value="UniProtKB-SubCell"/>
</dbReference>
<dbReference type="InterPro" id="IPR036236">
    <property type="entry name" value="Znf_C2H2_sf"/>
</dbReference>
<accession>A0AAI8VDQ6</accession>
<dbReference type="InterPro" id="IPR051059">
    <property type="entry name" value="VerF-like"/>
</dbReference>
<evidence type="ECO:0000256" key="4">
    <source>
        <dbReference type="ARBA" id="ARBA00022771"/>
    </source>
</evidence>
<proteinExistence type="predicted"/>
<comment type="caution">
    <text evidence="10">The sequence shown here is derived from an EMBL/GenBank/DDBJ whole genome shotgun (WGS) entry which is preliminary data.</text>
</comment>
<feature type="compositionally biased region" description="Basic residues" evidence="8">
    <location>
        <begin position="55"/>
        <end position="65"/>
    </location>
</feature>
<dbReference type="PROSITE" id="PS00028">
    <property type="entry name" value="ZINC_FINGER_C2H2_1"/>
    <property type="match status" value="1"/>
</dbReference>
<feature type="region of interest" description="Disordered" evidence="8">
    <location>
        <begin position="398"/>
        <end position="447"/>
    </location>
</feature>
<dbReference type="GO" id="GO:0000785">
    <property type="term" value="C:chromatin"/>
    <property type="evidence" value="ECO:0007669"/>
    <property type="project" value="TreeGrafter"/>
</dbReference>
<dbReference type="GO" id="GO:0006351">
    <property type="term" value="P:DNA-templated transcription"/>
    <property type="evidence" value="ECO:0007669"/>
    <property type="project" value="InterPro"/>
</dbReference>
<dbReference type="SUPFAM" id="SSF57667">
    <property type="entry name" value="beta-beta-alpha zinc fingers"/>
    <property type="match status" value="1"/>
</dbReference>
<dbReference type="Pfam" id="PF04082">
    <property type="entry name" value="Fungal_trans"/>
    <property type="match status" value="1"/>
</dbReference>
<dbReference type="EMBL" id="CAUWAG010000004">
    <property type="protein sequence ID" value="CAJ2503016.1"/>
    <property type="molecule type" value="Genomic_DNA"/>
</dbReference>
<dbReference type="InterPro" id="IPR007219">
    <property type="entry name" value="XnlR_reg_dom"/>
</dbReference>
<comment type="subcellular location">
    <subcellularLocation>
        <location evidence="1">Nucleus</location>
    </subcellularLocation>
</comment>
<keyword evidence="11" id="KW-1185">Reference proteome</keyword>
<dbReference type="PANTHER" id="PTHR40626">
    <property type="entry name" value="MIP31509P"/>
    <property type="match status" value="1"/>
</dbReference>
<reference evidence="10" key="1">
    <citation type="submission" date="2023-10" db="EMBL/GenBank/DDBJ databases">
        <authorList>
            <person name="Hackl T."/>
        </authorList>
    </citation>
    <scope>NUCLEOTIDE SEQUENCE</scope>
</reference>
<evidence type="ECO:0000313" key="10">
    <source>
        <dbReference type="EMBL" id="CAJ2503016.1"/>
    </source>
</evidence>
<feature type="region of interest" description="Disordered" evidence="8">
    <location>
        <begin position="978"/>
        <end position="1003"/>
    </location>
</feature>
<dbReference type="InterPro" id="IPR013087">
    <property type="entry name" value="Znf_C2H2_type"/>
</dbReference>
<dbReference type="Proteomes" id="UP001295740">
    <property type="component" value="Unassembled WGS sequence"/>
</dbReference>
<keyword evidence="3" id="KW-0677">Repeat</keyword>
<feature type="compositionally biased region" description="Low complexity" evidence="8">
    <location>
        <begin position="66"/>
        <end position="93"/>
    </location>
</feature>
<evidence type="ECO:0000256" key="5">
    <source>
        <dbReference type="ARBA" id="ARBA00022833"/>
    </source>
</evidence>
<evidence type="ECO:0000256" key="3">
    <source>
        <dbReference type="ARBA" id="ARBA00022737"/>
    </source>
</evidence>
<organism evidence="10 11">
    <name type="scientific">Anthostomella pinea</name>
    <dbReference type="NCBI Taxonomy" id="933095"/>
    <lineage>
        <taxon>Eukaryota</taxon>
        <taxon>Fungi</taxon>
        <taxon>Dikarya</taxon>
        <taxon>Ascomycota</taxon>
        <taxon>Pezizomycotina</taxon>
        <taxon>Sordariomycetes</taxon>
        <taxon>Xylariomycetidae</taxon>
        <taxon>Xylariales</taxon>
        <taxon>Xylariaceae</taxon>
        <taxon>Anthostomella</taxon>
    </lineage>
</organism>
<dbReference type="GO" id="GO:0000978">
    <property type="term" value="F:RNA polymerase II cis-regulatory region sequence-specific DNA binding"/>
    <property type="evidence" value="ECO:0007669"/>
    <property type="project" value="InterPro"/>
</dbReference>
<keyword evidence="4 7" id="KW-0863">Zinc-finger</keyword>
<dbReference type="AlphaFoldDB" id="A0AAI8VDQ6"/>
<feature type="compositionally biased region" description="Polar residues" evidence="8">
    <location>
        <begin position="31"/>
        <end position="41"/>
    </location>
</feature>
<dbReference type="GO" id="GO:0000981">
    <property type="term" value="F:DNA-binding transcription factor activity, RNA polymerase II-specific"/>
    <property type="evidence" value="ECO:0007669"/>
    <property type="project" value="InterPro"/>
</dbReference>
<evidence type="ECO:0000256" key="6">
    <source>
        <dbReference type="ARBA" id="ARBA00023242"/>
    </source>
</evidence>
<evidence type="ECO:0000259" key="9">
    <source>
        <dbReference type="PROSITE" id="PS50157"/>
    </source>
</evidence>
<feature type="compositionally biased region" description="Basic and acidic residues" evidence="8">
    <location>
        <begin position="933"/>
        <end position="945"/>
    </location>
</feature>
<name>A0AAI8VDQ6_9PEZI</name>
<evidence type="ECO:0000256" key="8">
    <source>
        <dbReference type="SAM" id="MobiDB-lite"/>
    </source>
</evidence>
<evidence type="ECO:0000313" key="11">
    <source>
        <dbReference type="Proteomes" id="UP001295740"/>
    </source>
</evidence>
<gene>
    <name evidence="10" type="ORF">KHLLAP_LOCUS3484</name>
</gene>
<feature type="compositionally biased region" description="Polar residues" evidence="8">
    <location>
        <begin position="279"/>
        <end position="299"/>
    </location>
</feature>
<feature type="compositionally biased region" description="Polar residues" evidence="8">
    <location>
        <begin position="401"/>
        <end position="415"/>
    </location>
</feature>
<dbReference type="SMART" id="SM00355">
    <property type="entry name" value="ZnF_C2H2"/>
    <property type="match status" value="2"/>
</dbReference>
<evidence type="ECO:0000256" key="2">
    <source>
        <dbReference type="ARBA" id="ARBA00022723"/>
    </source>
</evidence>
<keyword evidence="6" id="KW-0539">Nucleus</keyword>
<feature type="compositionally biased region" description="Basic and acidic residues" evidence="8">
    <location>
        <begin position="212"/>
        <end position="223"/>
    </location>
</feature>
<dbReference type="PROSITE" id="PS50157">
    <property type="entry name" value="ZINC_FINGER_C2H2_2"/>
    <property type="match status" value="1"/>
</dbReference>
<evidence type="ECO:0000256" key="1">
    <source>
        <dbReference type="ARBA" id="ARBA00004123"/>
    </source>
</evidence>